<feature type="compositionally biased region" description="Basic and acidic residues" evidence="1">
    <location>
        <begin position="174"/>
        <end position="192"/>
    </location>
</feature>
<dbReference type="EMBL" id="CP104874">
    <property type="protein sequence ID" value="WWF06451.1"/>
    <property type="molecule type" value="Genomic_DNA"/>
</dbReference>
<evidence type="ECO:0000256" key="2">
    <source>
        <dbReference type="SAM" id="SignalP"/>
    </source>
</evidence>
<evidence type="ECO:0000256" key="1">
    <source>
        <dbReference type="SAM" id="MobiDB-lite"/>
    </source>
</evidence>
<dbReference type="PROSITE" id="PS51257">
    <property type="entry name" value="PROKAR_LIPOPROTEIN"/>
    <property type="match status" value="1"/>
</dbReference>
<gene>
    <name evidence="3" type="ORF">N5P18_06140</name>
</gene>
<feature type="signal peptide" evidence="2">
    <location>
        <begin position="1"/>
        <end position="24"/>
    </location>
</feature>
<proteinExistence type="predicted"/>
<feature type="region of interest" description="Disordered" evidence="1">
    <location>
        <begin position="357"/>
        <end position="377"/>
    </location>
</feature>
<evidence type="ECO:0000313" key="4">
    <source>
        <dbReference type="Proteomes" id="UP001381003"/>
    </source>
</evidence>
<keyword evidence="2" id="KW-0732">Signal</keyword>
<feature type="chain" id="PRO_5047157051" description="WD40 repeat domain-containing protein" evidence="2">
    <location>
        <begin position="25"/>
        <end position="377"/>
    </location>
</feature>
<keyword evidence="4" id="KW-1185">Reference proteome</keyword>
<evidence type="ECO:0000313" key="3">
    <source>
        <dbReference type="EMBL" id="WWF06451.1"/>
    </source>
</evidence>
<organism evidence="3 4">
    <name type="scientific">Janibacter terrae</name>
    <dbReference type="NCBI Taxonomy" id="103817"/>
    <lineage>
        <taxon>Bacteria</taxon>
        <taxon>Bacillati</taxon>
        <taxon>Actinomycetota</taxon>
        <taxon>Actinomycetes</taxon>
        <taxon>Micrococcales</taxon>
        <taxon>Intrasporangiaceae</taxon>
        <taxon>Janibacter</taxon>
    </lineage>
</organism>
<reference evidence="3 4" key="1">
    <citation type="submission" date="2022-09" db="EMBL/GenBank/DDBJ databases">
        <title>Complete genome sequence of Janibacter terrae strain COS04-44, PCL-degrading bacteria isolated from oil spilled coast.</title>
        <authorList>
            <person name="Park H."/>
            <person name="Kim J.Y."/>
            <person name="An S.H."/>
            <person name="Lee C.M."/>
            <person name="Weon H.-Y."/>
        </authorList>
    </citation>
    <scope>NUCLEOTIDE SEQUENCE [LARGE SCALE GENOMIC DNA]</scope>
    <source>
        <strain evidence="3 4">COS04-44</strain>
    </source>
</reference>
<name>A0ABZ2FJQ5_9MICO</name>
<evidence type="ECO:0008006" key="5">
    <source>
        <dbReference type="Google" id="ProtNLM"/>
    </source>
</evidence>
<sequence length="377" mass="38964">MRRVTALGAAAVALLAGCGSPAPTWEPIALPGPGRVVTLTGTPEGVLVGRYDEDDTERTSIHLLRPDGTTRAVGMQTRWEWAGREAELLTVASGEGGTVAVGGHRAGAHRNVRWTIWSGDTRRVVEQPQRFETFGGWDAGGLVGAAVGPRGPVVLGSWVSASKHGSDVAVWTRSGDRWSQPRDAGADLRASDARQPSPGAVTAVPGGYLAVGWVTELEPAIRDVAVLWTASAPAGPWREVRFPADDAGVERPTAVSCAVDHCAVAGRRDDDVVVWRVPLGEGLPTRVASAELVAADVLTSQSPTIAAVAGSVDTVAHSDGGTTHVAQLHEDAAAADLPGRLVGLAAQPDGRVVVATTDEGAGSRGWRSPPSPLAPVP</sequence>
<feature type="region of interest" description="Disordered" evidence="1">
    <location>
        <begin position="174"/>
        <end position="199"/>
    </location>
</feature>
<dbReference type="Proteomes" id="UP001381003">
    <property type="component" value="Chromosome"/>
</dbReference>
<dbReference type="RefSeq" id="WP_338539025.1">
    <property type="nucleotide sequence ID" value="NZ_CP104874.1"/>
</dbReference>
<accession>A0ABZ2FJQ5</accession>
<protein>
    <recommendedName>
        <fullName evidence="5">WD40 repeat domain-containing protein</fullName>
    </recommendedName>
</protein>